<dbReference type="PATRIC" id="fig|1560234.3.peg.750"/>
<proteinExistence type="predicted"/>
<evidence type="ECO:0000313" key="4">
    <source>
        <dbReference type="Proteomes" id="UP000091979"/>
    </source>
</evidence>
<keyword evidence="4" id="KW-1185">Reference proteome</keyword>
<feature type="transmembrane region" description="Helical" evidence="2">
    <location>
        <begin position="12"/>
        <end position="32"/>
    </location>
</feature>
<keyword evidence="2" id="KW-0812">Transmembrane</keyword>
<dbReference type="Pfam" id="PF11742">
    <property type="entry name" value="DUF3302"/>
    <property type="match status" value="1"/>
</dbReference>
<dbReference type="AlphaFoldDB" id="A0A1B7XC34"/>
<feature type="transmembrane region" description="Helical" evidence="2">
    <location>
        <begin position="52"/>
        <end position="74"/>
    </location>
</feature>
<dbReference type="InterPro" id="IPR011223">
    <property type="entry name" value="UCP028770"/>
</dbReference>
<dbReference type="RefSeq" id="WP_066855052.1">
    <property type="nucleotide sequence ID" value="NZ_JXMS01000015.1"/>
</dbReference>
<sequence length="126" mass="14495">MIETTTRILDWIGAGLLVFVFLVFIYGIIFIHDIPYEIAKKRSHPHQDAIHAAGWLSLFLLHVIWPLLWIWALLYKPGTSNKTNDVLEHGLVSHAEEKDEIAQLRMRITELEREIASSKEAPPAEE</sequence>
<evidence type="ECO:0000256" key="2">
    <source>
        <dbReference type="SAM" id="Phobius"/>
    </source>
</evidence>
<feature type="coiled-coil region" evidence="1">
    <location>
        <begin position="94"/>
        <end position="121"/>
    </location>
</feature>
<protein>
    <recommendedName>
        <fullName evidence="5">GTPase</fullName>
    </recommendedName>
</protein>
<name>A0A1B7XC34_9BACT</name>
<dbReference type="OrthoDB" id="5741122at2"/>
<accession>A0A1B7XC34</accession>
<gene>
    <name evidence="3" type="ORF">SP90_09595</name>
</gene>
<dbReference type="PIRSF" id="PIRSF028770">
    <property type="entry name" value="UCP028770"/>
    <property type="match status" value="1"/>
</dbReference>
<evidence type="ECO:0008006" key="5">
    <source>
        <dbReference type="Google" id="ProtNLM"/>
    </source>
</evidence>
<evidence type="ECO:0000313" key="3">
    <source>
        <dbReference type="EMBL" id="OBQ51464.1"/>
    </source>
</evidence>
<dbReference type="EMBL" id="JXMS01000015">
    <property type="protein sequence ID" value="OBQ51464.1"/>
    <property type="molecule type" value="Genomic_DNA"/>
</dbReference>
<comment type="caution">
    <text evidence="3">The sequence shown here is derived from an EMBL/GenBank/DDBJ whole genome shotgun (WGS) entry which is preliminary data.</text>
</comment>
<keyword evidence="2" id="KW-1133">Transmembrane helix</keyword>
<organism evidence="3 4">
    <name type="scientific">Halodesulfovibrio spirochaetisodalis</name>
    <dbReference type="NCBI Taxonomy" id="1560234"/>
    <lineage>
        <taxon>Bacteria</taxon>
        <taxon>Pseudomonadati</taxon>
        <taxon>Thermodesulfobacteriota</taxon>
        <taxon>Desulfovibrionia</taxon>
        <taxon>Desulfovibrionales</taxon>
        <taxon>Desulfovibrionaceae</taxon>
        <taxon>Halodesulfovibrio</taxon>
    </lineage>
</organism>
<reference evidence="3 4" key="1">
    <citation type="submission" date="2015-01" db="EMBL/GenBank/DDBJ databases">
        <title>Desulfovibrio sp. JC271 draft genome sequence.</title>
        <authorList>
            <person name="Shivani Y."/>
            <person name="Subhash Y."/>
            <person name="Sasikala C."/>
            <person name="Ramana C.V."/>
        </authorList>
    </citation>
    <scope>NUCLEOTIDE SEQUENCE [LARGE SCALE GENOMIC DNA]</scope>
    <source>
        <strain evidence="3 4">JC271</strain>
    </source>
</reference>
<dbReference type="STRING" id="1560234.SP90_09595"/>
<evidence type="ECO:0000256" key="1">
    <source>
        <dbReference type="SAM" id="Coils"/>
    </source>
</evidence>
<dbReference type="Proteomes" id="UP000091979">
    <property type="component" value="Unassembled WGS sequence"/>
</dbReference>
<keyword evidence="1" id="KW-0175">Coiled coil</keyword>
<keyword evidence="2" id="KW-0472">Membrane</keyword>